<evidence type="ECO:0000313" key="2">
    <source>
        <dbReference type="Proteomes" id="UP000325577"/>
    </source>
</evidence>
<dbReference type="PANTHER" id="PTHR34666:SF7">
    <property type="match status" value="1"/>
</dbReference>
<keyword evidence="2" id="KW-1185">Reference proteome</keyword>
<dbReference type="OrthoDB" id="1917400at2759"/>
<dbReference type="Proteomes" id="UP000325577">
    <property type="component" value="Linkage Group LG15"/>
</dbReference>
<name>A0A5J5B5T3_9ASTE</name>
<evidence type="ECO:0000313" key="1">
    <source>
        <dbReference type="EMBL" id="KAA8538615.1"/>
    </source>
</evidence>
<proteinExistence type="predicted"/>
<dbReference type="AlphaFoldDB" id="A0A5J5B5T3"/>
<dbReference type="PANTHER" id="PTHR34666">
    <property type="entry name" value="EXPRESSED PROTEIN"/>
    <property type="match status" value="1"/>
</dbReference>
<gene>
    <name evidence="1" type="ORF">F0562_028191</name>
</gene>
<dbReference type="EMBL" id="CM018038">
    <property type="protein sequence ID" value="KAA8538615.1"/>
    <property type="molecule type" value="Genomic_DNA"/>
</dbReference>
<reference evidence="1 2" key="1">
    <citation type="submission" date="2019-09" db="EMBL/GenBank/DDBJ databases">
        <title>A chromosome-level genome assembly of the Chinese tupelo Nyssa sinensis.</title>
        <authorList>
            <person name="Yang X."/>
            <person name="Kang M."/>
            <person name="Yang Y."/>
            <person name="Xiong H."/>
            <person name="Wang M."/>
            <person name="Zhang Z."/>
            <person name="Wang Z."/>
            <person name="Wu H."/>
            <person name="Ma T."/>
            <person name="Liu J."/>
            <person name="Xi Z."/>
        </authorList>
    </citation>
    <scope>NUCLEOTIDE SEQUENCE [LARGE SCALE GENOMIC DNA]</scope>
    <source>
        <strain evidence="1">J267</strain>
        <tissue evidence="1">Leaf</tissue>
    </source>
</reference>
<accession>A0A5J5B5T3</accession>
<protein>
    <submittedName>
        <fullName evidence="1">Uncharacterized protein</fullName>
    </submittedName>
</protein>
<organism evidence="1 2">
    <name type="scientific">Nyssa sinensis</name>
    <dbReference type="NCBI Taxonomy" id="561372"/>
    <lineage>
        <taxon>Eukaryota</taxon>
        <taxon>Viridiplantae</taxon>
        <taxon>Streptophyta</taxon>
        <taxon>Embryophyta</taxon>
        <taxon>Tracheophyta</taxon>
        <taxon>Spermatophyta</taxon>
        <taxon>Magnoliopsida</taxon>
        <taxon>eudicotyledons</taxon>
        <taxon>Gunneridae</taxon>
        <taxon>Pentapetalae</taxon>
        <taxon>asterids</taxon>
        <taxon>Cornales</taxon>
        <taxon>Nyssaceae</taxon>
        <taxon>Nyssa</taxon>
    </lineage>
</organism>
<sequence length="226" mass="25558">MESKNPSQWAALVLEQYWKSRWHVAAVELMVSGVAMGLHKMQREGMGSDDGIRIDAKLINQAMATEDFTFPTITDTPPRFIDSPPLWRSASATFRHEETERRGPTAEGENVSPQQTIIKYGQRKSFSCIESGVKTLTEDASEDDEEEKMDMLWEECFNEELSKKFGSGPDSDMSPGRMVEFGCVHALKLSKTGVSGKRPTVVVFMKFLKKLFLLHNSHRTLKKHSL</sequence>